<dbReference type="SUPFAM" id="SSF109604">
    <property type="entry name" value="HD-domain/PDEase-like"/>
    <property type="match status" value="1"/>
</dbReference>
<dbReference type="PROSITE" id="PS51832">
    <property type="entry name" value="HD_GYP"/>
    <property type="match status" value="1"/>
</dbReference>
<feature type="domain" description="HD-GYP" evidence="3">
    <location>
        <begin position="132"/>
        <end position="327"/>
    </location>
</feature>
<evidence type="ECO:0000313" key="5">
    <source>
        <dbReference type="Proteomes" id="UP000482487"/>
    </source>
</evidence>
<dbReference type="Pfam" id="PF13487">
    <property type="entry name" value="HD_5"/>
    <property type="match status" value="1"/>
</dbReference>
<dbReference type="Pfam" id="PF00072">
    <property type="entry name" value="Response_reg"/>
    <property type="match status" value="1"/>
</dbReference>
<dbReference type="InterPro" id="IPR003607">
    <property type="entry name" value="HD/PDEase_dom"/>
</dbReference>
<accession>A0A7C9MJP3</accession>
<feature type="domain" description="Response regulatory" evidence="2">
    <location>
        <begin position="11"/>
        <end position="126"/>
    </location>
</feature>
<gene>
    <name evidence="4" type="ORF">GTA51_13110</name>
</gene>
<evidence type="ECO:0000259" key="2">
    <source>
        <dbReference type="PROSITE" id="PS50110"/>
    </source>
</evidence>
<comment type="caution">
    <text evidence="4">The sequence shown here is derived from an EMBL/GenBank/DDBJ whole genome shotgun (WGS) entry which is preliminary data.</text>
</comment>
<evidence type="ECO:0000313" key="4">
    <source>
        <dbReference type="EMBL" id="MYL84068.1"/>
    </source>
</evidence>
<dbReference type="OrthoDB" id="9769359at2"/>
<dbReference type="InterPro" id="IPR001789">
    <property type="entry name" value="Sig_transdc_resp-reg_receiver"/>
</dbReference>
<dbReference type="Proteomes" id="UP000482487">
    <property type="component" value="Unassembled WGS sequence"/>
</dbReference>
<sequence length="327" mass="36233">MNKKTLICFPKVLFVDDELSVLETFKSIFRNQFEVTIAQSAMEALGLLRMGLRYDVIVSDIMMPGMDGVEFLSNAKILAPLSTRIALTGHTDMDKLADVVNRGHVYKFLMKPCRADRLAAAILEAVNYAAHSRGTDADFSRNLLAALNFRNLETSMHVERVGRVSALLAQTLGWNEDGSTLLRMAAPLHDIGKIGIPDAVLLKPEQLSDEEYAIMKEHSRIGGEMLRNSSTPLLIMAREIALYHHERPDGTGYPHGILGEKIPLSARIVSVADVYDAIVTQRVYRNAMSHAEASALIKNGRDTAFDSMVVDAFISVMENLKTIYNPN</sequence>
<evidence type="ECO:0000259" key="3">
    <source>
        <dbReference type="PROSITE" id="PS51832"/>
    </source>
</evidence>
<reference evidence="4 5" key="1">
    <citation type="submission" date="2020-01" db="EMBL/GenBank/DDBJ databases">
        <title>Genome sequence of Desulfovibrio aerotolerans DSM 16695(T).</title>
        <authorList>
            <person name="Karnachuk O."/>
            <person name="Avakyan M."/>
            <person name="Mardanov A."/>
            <person name="Kadnikov V."/>
            <person name="Ravin N."/>
        </authorList>
    </citation>
    <scope>NUCLEOTIDE SEQUENCE [LARGE SCALE GENOMIC DNA]</scope>
    <source>
        <strain evidence="4 5">DSM 16695</strain>
    </source>
</reference>
<name>A0A7C9MJP3_9BACT</name>
<dbReference type="EMBL" id="WVUD01000024">
    <property type="protein sequence ID" value="MYL84068.1"/>
    <property type="molecule type" value="Genomic_DNA"/>
</dbReference>
<dbReference type="InterPro" id="IPR052020">
    <property type="entry name" value="Cyclic_di-GMP/3'3'-cGAMP_PDE"/>
</dbReference>
<evidence type="ECO:0000256" key="1">
    <source>
        <dbReference type="PROSITE-ProRule" id="PRU00169"/>
    </source>
</evidence>
<dbReference type="SMART" id="SM00471">
    <property type="entry name" value="HDc"/>
    <property type="match status" value="1"/>
</dbReference>
<keyword evidence="1" id="KW-0597">Phosphoprotein</keyword>
<dbReference type="SUPFAM" id="SSF52172">
    <property type="entry name" value="CheY-like"/>
    <property type="match status" value="1"/>
</dbReference>
<dbReference type="AlphaFoldDB" id="A0A7C9MJP3"/>
<dbReference type="PROSITE" id="PS50110">
    <property type="entry name" value="RESPONSE_REGULATORY"/>
    <property type="match status" value="1"/>
</dbReference>
<protein>
    <submittedName>
        <fullName evidence="4">HD domain-containing protein</fullName>
    </submittedName>
</protein>
<proteinExistence type="predicted"/>
<dbReference type="PANTHER" id="PTHR45228">
    <property type="entry name" value="CYCLIC DI-GMP PHOSPHODIESTERASE TM_0186-RELATED"/>
    <property type="match status" value="1"/>
</dbReference>
<dbReference type="RefSeq" id="WP_160961745.1">
    <property type="nucleotide sequence ID" value="NZ_WVUD01000024.1"/>
</dbReference>
<organism evidence="4 5">
    <name type="scientific">Solidesulfovibrio aerotolerans</name>
    <dbReference type="NCBI Taxonomy" id="295255"/>
    <lineage>
        <taxon>Bacteria</taxon>
        <taxon>Pseudomonadati</taxon>
        <taxon>Thermodesulfobacteriota</taxon>
        <taxon>Desulfovibrionia</taxon>
        <taxon>Desulfovibrionales</taxon>
        <taxon>Desulfovibrionaceae</taxon>
        <taxon>Solidesulfovibrio</taxon>
    </lineage>
</organism>
<dbReference type="InterPro" id="IPR037522">
    <property type="entry name" value="HD_GYP_dom"/>
</dbReference>
<feature type="modified residue" description="4-aspartylphosphate" evidence="1">
    <location>
        <position position="60"/>
    </location>
</feature>
<dbReference type="Gene3D" id="1.10.3210.10">
    <property type="entry name" value="Hypothetical protein af1432"/>
    <property type="match status" value="1"/>
</dbReference>
<dbReference type="Gene3D" id="3.40.50.2300">
    <property type="match status" value="1"/>
</dbReference>
<dbReference type="InterPro" id="IPR011006">
    <property type="entry name" value="CheY-like_superfamily"/>
</dbReference>
<dbReference type="CDD" id="cd00077">
    <property type="entry name" value="HDc"/>
    <property type="match status" value="1"/>
</dbReference>
<dbReference type="SMART" id="SM00448">
    <property type="entry name" value="REC"/>
    <property type="match status" value="1"/>
</dbReference>
<keyword evidence="5" id="KW-1185">Reference proteome</keyword>
<dbReference type="GO" id="GO:0000160">
    <property type="term" value="P:phosphorelay signal transduction system"/>
    <property type="evidence" value="ECO:0007669"/>
    <property type="project" value="InterPro"/>
</dbReference>